<feature type="signal peptide" evidence="1">
    <location>
        <begin position="1"/>
        <end position="18"/>
    </location>
</feature>
<gene>
    <name evidence="2" type="ORF">D9758_012852</name>
</gene>
<dbReference type="AlphaFoldDB" id="A0A8H5CAQ5"/>
<accession>A0A8H5CAQ5</accession>
<evidence type="ECO:0000313" key="3">
    <source>
        <dbReference type="Proteomes" id="UP000559256"/>
    </source>
</evidence>
<name>A0A8H5CAQ5_9AGAR</name>
<reference evidence="2 3" key="1">
    <citation type="journal article" date="2020" name="ISME J.">
        <title>Uncovering the hidden diversity of litter-decomposition mechanisms in mushroom-forming fungi.</title>
        <authorList>
            <person name="Floudas D."/>
            <person name="Bentzer J."/>
            <person name="Ahren D."/>
            <person name="Johansson T."/>
            <person name="Persson P."/>
            <person name="Tunlid A."/>
        </authorList>
    </citation>
    <scope>NUCLEOTIDE SEQUENCE [LARGE SCALE GENOMIC DNA]</scope>
    <source>
        <strain evidence="2 3">CBS 291.85</strain>
    </source>
</reference>
<keyword evidence="1" id="KW-0732">Signal</keyword>
<comment type="caution">
    <text evidence="2">The sequence shown here is derived from an EMBL/GenBank/DDBJ whole genome shotgun (WGS) entry which is preliminary data.</text>
</comment>
<keyword evidence="3" id="KW-1185">Reference proteome</keyword>
<dbReference type="Proteomes" id="UP000559256">
    <property type="component" value="Unassembled WGS sequence"/>
</dbReference>
<feature type="chain" id="PRO_5034127866" evidence="1">
    <location>
        <begin position="19"/>
        <end position="152"/>
    </location>
</feature>
<evidence type="ECO:0000313" key="2">
    <source>
        <dbReference type="EMBL" id="KAF5338254.1"/>
    </source>
</evidence>
<protein>
    <submittedName>
        <fullName evidence="2">Uncharacterized protein</fullName>
    </submittedName>
</protein>
<evidence type="ECO:0000256" key="1">
    <source>
        <dbReference type="SAM" id="SignalP"/>
    </source>
</evidence>
<dbReference type="EMBL" id="JAACJM010000198">
    <property type="protein sequence ID" value="KAF5338254.1"/>
    <property type="molecule type" value="Genomic_DNA"/>
</dbReference>
<organism evidence="2 3">
    <name type="scientific">Tetrapyrgos nigripes</name>
    <dbReference type="NCBI Taxonomy" id="182062"/>
    <lineage>
        <taxon>Eukaryota</taxon>
        <taxon>Fungi</taxon>
        <taxon>Dikarya</taxon>
        <taxon>Basidiomycota</taxon>
        <taxon>Agaricomycotina</taxon>
        <taxon>Agaricomycetes</taxon>
        <taxon>Agaricomycetidae</taxon>
        <taxon>Agaricales</taxon>
        <taxon>Marasmiineae</taxon>
        <taxon>Marasmiaceae</taxon>
        <taxon>Tetrapyrgos</taxon>
    </lineage>
</organism>
<dbReference type="OrthoDB" id="2866758at2759"/>
<proteinExistence type="predicted"/>
<sequence>MLFSSAFVFASLLGTSFAAPLLRLPKRKLADLSTGGVPGSAFLADDAFFAQNECNIQVNPGDLVFLISRAFLKNSAPGSSAADNGLCGRSDATIFVLDGNEDPITENTSALAPVGICEECAEGDVVVNLATFNELGGDPTTGVINNVFPRFG</sequence>